<reference evidence="2" key="1">
    <citation type="submission" date="2021-04" db="EMBL/GenBank/DDBJ databases">
        <title>Genome seq and assembly of Bacillus sp.</title>
        <authorList>
            <person name="Chhetri G."/>
        </authorList>
    </citation>
    <scope>NUCLEOTIDE SEQUENCE</scope>
    <source>
        <strain evidence="2">RG28</strain>
    </source>
</reference>
<dbReference type="GO" id="GO:0005886">
    <property type="term" value="C:plasma membrane"/>
    <property type="evidence" value="ECO:0007669"/>
    <property type="project" value="TreeGrafter"/>
</dbReference>
<accession>A0A940SKV1</accession>
<dbReference type="EMBL" id="JAGIYQ010000010">
    <property type="protein sequence ID" value="MBP0726394.1"/>
    <property type="molecule type" value="Genomic_DNA"/>
</dbReference>
<dbReference type="Gene3D" id="3.30.450.40">
    <property type="match status" value="2"/>
</dbReference>
<dbReference type="CDD" id="cd01949">
    <property type="entry name" value="GGDEF"/>
    <property type="match status" value="1"/>
</dbReference>
<dbReference type="InterPro" id="IPR000160">
    <property type="entry name" value="GGDEF_dom"/>
</dbReference>
<dbReference type="AlphaFoldDB" id="A0A940SKV1"/>
<dbReference type="PANTHER" id="PTHR45138">
    <property type="entry name" value="REGULATORY COMPONENTS OF SENSORY TRANSDUCTION SYSTEM"/>
    <property type="match status" value="1"/>
</dbReference>
<name>A0A940SKV1_9BACI</name>
<sequence length="620" mass="71710">MKINEKEILFEMKSEFFDFVSRQDDYKNFVQSYEDYAKVVCRLLMPTSVSVHHYINRVGYFEGIKIINSSIYSKELIRIDNEQHFPIQFIQSEKYIIYKSSLQKTIYLWSHDEEGLSLVELDFSGKEELMDQFSSEFLLNFHEVTFNFKNVSTRALRTIEQGKQYFELSKITSKLHSSFEIEYVLEEIISSLRTVYPNFNYQLLFTNQTIEPSHLPIAQFSPMDKDANPYIIKAYSENIITFEKTNNSTNMYIPIQGQQGVYGVLKVESDKAVEYLKWEEEFFNILATKAGTALENAKLYKQIEESAKRTQFVNEISQNLNQNLNILDVVNCLVDHFKETFQCEEIALILLHDNEPYEVLKGSTSYFFEEDAKLFIHHIIKSTIDHDGTLLKVNACSEEAFQSFPFNSILAVKIETKGLAGIVIMLHRDICKFTYQDRTLVQNVMEPTKLALRNTILQDRLEQLVATDHLTNLFSRAYLEEQILKSIQEDQKGTLILLDIDDFKKVNDQYGHQIGDDVLVQVSNIIKRVVRSTDVAARWGGEELAAYLPRIGVEDGKRVAIRIIEEVEKISKPKVTTSCGVSSWNKTDHKDASLNVLFKNADDALYEAKENGKNRVMVSF</sequence>
<dbReference type="NCBIfam" id="TIGR00254">
    <property type="entry name" value="GGDEF"/>
    <property type="match status" value="1"/>
</dbReference>
<organism evidence="2 3">
    <name type="scientific">Gottfriedia endophytica</name>
    <dbReference type="NCBI Taxonomy" id="2820819"/>
    <lineage>
        <taxon>Bacteria</taxon>
        <taxon>Bacillati</taxon>
        <taxon>Bacillota</taxon>
        <taxon>Bacilli</taxon>
        <taxon>Bacillales</taxon>
        <taxon>Bacillaceae</taxon>
        <taxon>Gottfriedia</taxon>
    </lineage>
</organism>
<dbReference type="FunFam" id="3.30.70.270:FF:000001">
    <property type="entry name" value="Diguanylate cyclase domain protein"/>
    <property type="match status" value="1"/>
</dbReference>
<dbReference type="Gene3D" id="3.30.70.270">
    <property type="match status" value="1"/>
</dbReference>
<dbReference type="GO" id="GO:0052621">
    <property type="term" value="F:diguanylate cyclase activity"/>
    <property type="evidence" value="ECO:0007669"/>
    <property type="project" value="TreeGrafter"/>
</dbReference>
<gene>
    <name evidence="2" type="ORF">J5Y03_14625</name>
</gene>
<evidence type="ECO:0000259" key="1">
    <source>
        <dbReference type="PROSITE" id="PS50887"/>
    </source>
</evidence>
<dbReference type="InterPro" id="IPR029787">
    <property type="entry name" value="Nucleotide_cyclase"/>
</dbReference>
<evidence type="ECO:0000313" key="2">
    <source>
        <dbReference type="EMBL" id="MBP0726394.1"/>
    </source>
</evidence>
<dbReference type="InterPro" id="IPR050469">
    <property type="entry name" value="Diguanylate_Cyclase"/>
</dbReference>
<dbReference type="InterPro" id="IPR043128">
    <property type="entry name" value="Rev_trsase/Diguanyl_cyclase"/>
</dbReference>
<feature type="domain" description="GGDEF" evidence="1">
    <location>
        <begin position="491"/>
        <end position="620"/>
    </location>
</feature>
<dbReference type="SUPFAM" id="SSF55073">
    <property type="entry name" value="Nucleotide cyclase"/>
    <property type="match status" value="1"/>
</dbReference>
<dbReference type="RefSeq" id="WP_209406730.1">
    <property type="nucleotide sequence ID" value="NZ_JAGIYQ010000010.1"/>
</dbReference>
<protein>
    <submittedName>
        <fullName evidence="2">GGDEF domain-containing protein</fullName>
    </submittedName>
</protein>
<dbReference type="GO" id="GO:1902201">
    <property type="term" value="P:negative regulation of bacterial-type flagellum-dependent cell motility"/>
    <property type="evidence" value="ECO:0007669"/>
    <property type="project" value="TreeGrafter"/>
</dbReference>
<dbReference type="PANTHER" id="PTHR45138:SF9">
    <property type="entry name" value="DIGUANYLATE CYCLASE DGCM-RELATED"/>
    <property type="match status" value="1"/>
</dbReference>
<dbReference type="PROSITE" id="PS50887">
    <property type="entry name" value="GGDEF"/>
    <property type="match status" value="1"/>
</dbReference>
<dbReference type="SMART" id="SM00267">
    <property type="entry name" value="GGDEF"/>
    <property type="match status" value="1"/>
</dbReference>
<evidence type="ECO:0000313" key="3">
    <source>
        <dbReference type="Proteomes" id="UP000682134"/>
    </source>
</evidence>
<dbReference type="Pfam" id="PF00990">
    <property type="entry name" value="GGDEF"/>
    <property type="match status" value="1"/>
</dbReference>
<dbReference type="SUPFAM" id="SSF55781">
    <property type="entry name" value="GAF domain-like"/>
    <property type="match status" value="2"/>
</dbReference>
<dbReference type="GO" id="GO:0043709">
    <property type="term" value="P:cell adhesion involved in single-species biofilm formation"/>
    <property type="evidence" value="ECO:0007669"/>
    <property type="project" value="TreeGrafter"/>
</dbReference>
<keyword evidence="3" id="KW-1185">Reference proteome</keyword>
<dbReference type="InterPro" id="IPR029016">
    <property type="entry name" value="GAF-like_dom_sf"/>
</dbReference>
<comment type="caution">
    <text evidence="2">The sequence shown here is derived from an EMBL/GenBank/DDBJ whole genome shotgun (WGS) entry which is preliminary data.</text>
</comment>
<proteinExistence type="predicted"/>
<dbReference type="Proteomes" id="UP000682134">
    <property type="component" value="Unassembled WGS sequence"/>
</dbReference>